<protein>
    <recommendedName>
        <fullName evidence="4">Interleukin-17 receptor C/E N-terminal domain-containing protein</fullName>
    </recommendedName>
</protein>
<evidence type="ECO:0000313" key="5">
    <source>
        <dbReference type="EMBL" id="KAL1021513.1"/>
    </source>
</evidence>
<sequence length="449" mass="51028">MAGRFFCVIYILLTMLQLKKTSAGALLMEEGEHLLTCGQVLADCSVKDVALPGMKAQVKLWDLDLQLLLCCPQKQDCKPCLQVKVIFKIKDQNEDQEVSGDHNDEDYSSKEMEEEQGRALWEPPNPKEYSLRLCYSSPGLIDCCKEVTFTLRHSALVDQTSSEMWLRLILKPVSYGSPVNVKALSTSMTMNIPSLEEVCSPNLERFVEDCEVPRLRAVLDEERDVALLQLDLPNRTMFRRMAVSMTSHVIGINNNADGYQEWEEGQRELTIPLRSVVPCLCFMVRWKGKELHRDICPFINNTELFRRMWQNNVSVSVQEAQMNMANSTALSWNVTAPCQLEGDLWLCRKTTVEGQCEEVNGSRQRMHNPAYGKWTNTIHGLRKEGEFINVNPHPGLCVQMRIQGMDTKLDPICPFTIPRNRWTLAVLIGILIICLAVFCAFVIHVAIKG</sequence>
<name>A0ABD0XJ96_UMBPY</name>
<keyword evidence="6" id="KW-1185">Reference proteome</keyword>
<keyword evidence="3" id="KW-0732">Signal</keyword>
<gene>
    <name evidence="5" type="ORF">UPYG_G00014220</name>
</gene>
<dbReference type="InterPro" id="IPR027841">
    <property type="entry name" value="IL-17_rcpt_C/E_N"/>
</dbReference>
<evidence type="ECO:0000313" key="6">
    <source>
        <dbReference type="Proteomes" id="UP001557470"/>
    </source>
</evidence>
<evidence type="ECO:0000256" key="2">
    <source>
        <dbReference type="SAM" id="Phobius"/>
    </source>
</evidence>
<feature type="signal peptide" evidence="3">
    <location>
        <begin position="1"/>
        <end position="23"/>
    </location>
</feature>
<dbReference type="Proteomes" id="UP001557470">
    <property type="component" value="Unassembled WGS sequence"/>
</dbReference>
<keyword evidence="2" id="KW-1133">Transmembrane helix</keyword>
<evidence type="ECO:0000256" key="1">
    <source>
        <dbReference type="SAM" id="MobiDB-lite"/>
    </source>
</evidence>
<proteinExistence type="predicted"/>
<feature type="chain" id="PRO_5044861494" description="Interleukin-17 receptor C/E N-terminal domain-containing protein" evidence="3">
    <location>
        <begin position="24"/>
        <end position="449"/>
    </location>
</feature>
<reference evidence="5 6" key="1">
    <citation type="submission" date="2024-06" db="EMBL/GenBank/DDBJ databases">
        <authorList>
            <person name="Pan Q."/>
            <person name="Wen M."/>
            <person name="Jouanno E."/>
            <person name="Zahm M."/>
            <person name="Klopp C."/>
            <person name="Cabau C."/>
            <person name="Louis A."/>
            <person name="Berthelot C."/>
            <person name="Parey E."/>
            <person name="Roest Crollius H."/>
            <person name="Montfort J."/>
            <person name="Robinson-Rechavi M."/>
            <person name="Bouchez O."/>
            <person name="Lampietro C."/>
            <person name="Lopez Roques C."/>
            <person name="Donnadieu C."/>
            <person name="Postlethwait J."/>
            <person name="Bobe J."/>
            <person name="Verreycken H."/>
            <person name="Guiguen Y."/>
        </authorList>
    </citation>
    <scope>NUCLEOTIDE SEQUENCE [LARGE SCALE GENOMIC DNA]</scope>
    <source>
        <strain evidence="5">Up_M1</strain>
        <tissue evidence="5">Testis</tissue>
    </source>
</reference>
<feature type="domain" description="Interleukin-17 receptor C/E N-terminal" evidence="4">
    <location>
        <begin position="256"/>
        <end position="403"/>
    </location>
</feature>
<keyword evidence="2" id="KW-0812">Transmembrane</keyword>
<organism evidence="5 6">
    <name type="scientific">Umbra pygmaea</name>
    <name type="common">Eastern mudminnow</name>
    <dbReference type="NCBI Taxonomy" id="75934"/>
    <lineage>
        <taxon>Eukaryota</taxon>
        <taxon>Metazoa</taxon>
        <taxon>Chordata</taxon>
        <taxon>Craniata</taxon>
        <taxon>Vertebrata</taxon>
        <taxon>Euteleostomi</taxon>
        <taxon>Actinopterygii</taxon>
        <taxon>Neopterygii</taxon>
        <taxon>Teleostei</taxon>
        <taxon>Protacanthopterygii</taxon>
        <taxon>Esociformes</taxon>
        <taxon>Umbridae</taxon>
        <taxon>Umbra</taxon>
    </lineage>
</organism>
<keyword evidence="2" id="KW-0472">Membrane</keyword>
<comment type="caution">
    <text evidence="5">The sequence shown here is derived from an EMBL/GenBank/DDBJ whole genome shotgun (WGS) entry which is preliminary data.</text>
</comment>
<evidence type="ECO:0000259" key="4">
    <source>
        <dbReference type="Pfam" id="PF15037"/>
    </source>
</evidence>
<dbReference type="AlphaFoldDB" id="A0ABD0XJ96"/>
<feature type="compositionally biased region" description="Basic and acidic residues" evidence="1">
    <location>
        <begin position="96"/>
        <end position="117"/>
    </location>
</feature>
<evidence type="ECO:0000256" key="3">
    <source>
        <dbReference type="SAM" id="SignalP"/>
    </source>
</evidence>
<accession>A0ABD0XJ96</accession>
<dbReference type="EMBL" id="JAGEUA010000001">
    <property type="protein sequence ID" value="KAL1021513.1"/>
    <property type="molecule type" value="Genomic_DNA"/>
</dbReference>
<feature type="transmembrane region" description="Helical" evidence="2">
    <location>
        <begin position="422"/>
        <end position="447"/>
    </location>
</feature>
<dbReference type="Pfam" id="PF15037">
    <property type="entry name" value="IL17_R_N"/>
    <property type="match status" value="1"/>
</dbReference>
<feature type="region of interest" description="Disordered" evidence="1">
    <location>
        <begin position="96"/>
        <end position="121"/>
    </location>
</feature>